<comment type="catalytic activity">
    <reaction evidence="11">
        <text>N-succinyl-(2S,6S)-2,6-diaminopimelate + H2O = (2S,6S)-2,6-diaminopimelate + succinate</text>
        <dbReference type="Rhea" id="RHEA:22608"/>
        <dbReference type="ChEBI" id="CHEBI:15377"/>
        <dbReference type="ChEBI" id="CHEBI:30031"/>
        <dbReference type="ChEBI" id="CHEBI:57609"/>
        <dbReference type="ChEBI" id="CHEBI:58087"/>
        <dbReference type="EC" id="3.5.1.18"/>
    </reaction>
</comment>
<dbReference type="InterPro" id="IPR001261">
    <property type="entry name" value="ArgE/DapE_CS"/>
</dbReference>
<comment type="cofactor">
    <cofactor evidence="1">
        <name>Co(2+)</name>
        <dbReference type="ChEBI" id="CHEBI:48828"/>
    </cofactor>
</comment>
<reference evidence="13 14" key="1">
    <citation type="submission" date="2018-04" db="EMBL/GenBank/DDBJ databases">
        <title>Genomic Encyclopedia of Archaeal and Bacterial Type Strains, Phase II (KMG-II): from individual species to whole genera.</title>
        <authorList>
            <person name="Goeker M."/>
        </authorList>
    </citation>
    <scope>NUCLEOTIDE SEQUENCE [LARGE SCALE GENOMIC DNA]</scope>
    <source>
        <strain evidence="13 14">DSM 45787</strain>
    </source>
</reference>
<evidence type="ECO:0000256" key="4">
    <source>
        <dbReference type="ARBA" id="ARBA00006247"/>
    </source>
</evidence>
<dbReference type="SUPFAM" id="SSF53187">
    <property type="entry name" value="Zn-dependent exopeptidases"/>
    <property type="match status" value="1"/>
</dbReference>
<dbReference type="UniPathway" id="UPA00034">
    <property type="reaction ID" value="UER00021"/>
</dbReference>
<sequence length="402" mass="44289">MSPDRVLSHVDEREVVSLTQELVRIPSVYRPEEGGNEERVARFVEEVLKGMGLTVHYEEVVPGRPNVIAFYDSGVPGKTLLFEGHTDVVTEGDRDSWSYDPFGGAIHGGKLYGRGSCDTKGNLAAAISAVRAIQRAGLPFKGKILLCIPCDEEGMMIGIKDFIRRGWARGVDGAIICEPEENQICVTQKGAMRAVLETRGKMAHGAMPLTGINPIPRMARILTELGRLEEKEKARVGKHPMLGWPSITPTILQAPVSGEPQINVMPDRCRTTLDMRTVPGQDHDVLRKEMERILERLGKEDPDLHATLEVIEERPWTETAREDPVVEAVAHSYRAVTKNDPVYNGVPGATDGTFLHRAGVPIVTTGAGDRHIPHHADEYVDVDQLVETTQIYARAALMFLTG</sequence>
<protein>
    <recommendedName>
        <fullName evidence="6">Probable succinyl-diaminopimelate desuccinylase</fullName>
        <ecNumber evidence="5">3.5.1.18</ecNumber>
    </recommendedName>
</protein>
<keyword evidence="9" id="KW-0862">Zinc</keyword>
<evidence type="ECO:0000256" key="1">
    <source>
        <dbReference type="ARBA" id="ARBA00001941"/>
    </source>
</evidence>
<organism evidence="13 14">
    <name type="scientific">Melghirimyces profundicolus</name>
    <dbReference type="NCBI Taxonomy" id="1242148"/>
    <lineage>
        <taxon>Bacteria</taxon>
        <taxon>Bacillati</taxon>
        <taxon>Bacillota</taxon>
        <taxon>Bacilli</taxon>
        <taxon>Bacillales</taxon>
        <taxon>Thermoactinomycetaceae</taxon>
        <taxon>Melghirimyces</taxon>
    </lineage>
</organism>
<proteinExistence type="inferred from homology"/>
<evidence type="ECO:0000256" key="3">
    <source>
        <dbReference type="ARBA" id="ARBA00005130"/>
    </source>
</evidence>
<keyword evidence="10" id="KW-0170">Cobalt</keyword>
<comment type="similarity">
    <text evidence="4">Belongs to the peptidase M20A family.</text>
</comment>
<gene>
    <name evidence="13" type="ORF">C8P63_10299</name>
</gene>
<accession>A0A2T6C8H0</accession>
<evidence type="ECO:0000256" key="2">
    <source>
        <dbReference type="ARBA" id="ARBA00001947"/>
    </source>
</evidence>
<evidence type="ECO:0000256" key="5">
    <source>
        <dbReference type="ARBA" id="ARBA00011921"/>
    </source>
</evidence>
<dbReference type="GO" id="GO:0046872">
    <property type="term" value="F:metal ion binding"/>
    <property type="evidence" value="ECO:0007669"/>
    <property type="project" value="UniProtKB-KW"/>
</dbReference>
<dbReference type="PROSITE" id="PS00758">
    <property type="entry name" value="ARGE_DAPE_CPG2_1"/>
    <property type="match status" value="1"/>
</dbReference>
<dbReference type="InterPro" id="IPR050072">
    <property type="entry name" value="Peptidase_M20A"/>
</dbReference>
<dbReference type="GO" id="GO:0009089">
    <property type="term" value="P:lysine biosynthetic process via diaminopimelate"/>
    <property type="evidence" value="ECO:0007669"/>
    <property type="project" value="UniProtKB-UniPathway"/>
</dbReference>
<evidence type="ECO:0000256" key="9">
    <source>
        <dbReference type="ARBA" id="ARBA00022833"/>
    </source>
</evidence>
<dbReference type="CDD" id="cd08659">
    <property type="entry name" value="M20_ArgE_DapE-like"/>
    <property type="match status" value="1"/>
</dbReference>
<dbReference type="Pfam" id="PF07687">
    <property type="entry name" value="M20_dimer"/>
    <property type="match status" value="1"/>
</dbReference>
<evidence type="ECO:0000256" key="6">
    <source>
        <dbReference type="ARBA" id="ARBA00016853"/>
    </source>
</evidence>
<comment type="cofactor">
    <cofactor evidence="2">
        <name>Zn(2+)</name>
        <dbReference type="ChEBI" id="CHEBI:29105"/>
    </cofactor>
</comment>
<dbReference type="InterPro" id="IPR011650">
    <property type="entry name" value="Peptidase_M20_dimer"/>
</dbReference>
<keyword evidence="8" id="KW-0378">Hydrolase</keyword>
<dbReference type="EMBL" id="QBKR01000002">
    <property type="protein sequence ID" value="PTX64605.1"/>
    <property type="molecule type" value="Genomic_DNA"/>
</dbReference>
<dbReference type="AlphaFoldDB" id="A0A2T6C8H0"/>
<keyword evidence="7" id="KW-0479">Metal-binding</keyword>
<dbReference type="Pfam" id="PF01546">
    <property type="entry name" value="Peptidase_M20"/>
    <property type="match status" value="1"/>
</dbReference>
<keyword evidence="14" id="KW-1185">Reference proteome</keyword>
<comment type="pathway">
    <text evidence="3">Amino-acid biosynthesis; L-lysine biosynthesis via DAP pathway; LL-2,6-diaminopimelate from (S)-tetrahydrodipicolinate (succinylase route): step 3/3.</text>
</comment>
<dbReference type="Gene3D" id="3.30.70.360">
    <property type="match status" value="1"/>
</dbReference>
<evidence type="ECO:0000256" key="7">
    <source>
        <dbReference type="ARBA" id="ARBA00022723"/>
    </source>
</evidence>
<evidence type="ECO:0000313" key="14">
    <source>
        <dbReference type="Proteomes" id="UP000244240"/>
    </source>
</evidence>
<dbReference type="RefSeq" id="WP_108021667.1">
    <property type="nucleotide sequence ID" value="NZ_QBKR01000002.1"/>
</dbReference>
<dbReference type="Gene3D" id="3.40.630.10">
    <property type="entry name" value="Zn peptidases"/>
    <property type="match status" value="2"/>
</dbReference>
<dbReference type="SUPFAM" id="SSF55031">
    <property type="entry name" value="Bacterial exopeptidase dimerisation domain"/>
    <property type="match status" value="1"/>
</dbReference>
<evidence type="ECO:0000313" key="13">
    <source>
        <dbReference type="EMBL" id="PTX64605.1"/>
    </source>
</evidence>
<dbReference type="InterPro" id="IPR010182">
    <property type="entry name" value="ArgE/DapE"/>
</dbReference>
<dbReference type="Proteomes" id="UP000244240">
    <property type="component" value="Unassembled WGS sequence"/>
</dbReference>
<dbReference type="OrthoDB" id="9792335at2"/>
<dbReference type="InterPro" id="IPR036264">
    <property type="entry name" value="Bact_exopeptidase_dim_dom"/>
</dbReference>
<comment type="caution">
    <text evidence="13">The sequence shown here is derived from an EMBL/GenBank/DDBJ whole genome shotgun (WGS) entry which is preliminary data.</text>
</comment>
<name>A0A2T6C8H0_9BACL</name>
<dbReference type="NCBIfam" id="TIGR01910">
    <property type="entry name" value="DapE-ArgE"/>
    <property type="match status" value="1"/>
</dbReference>
<dbReference type="GO" id="GO:0009014">
    <property type="term" value="F:succinyl-diaminopimelate desuccinylase activity"/>
    <property type="evidence" value="ECO:0007669"/>
    <property type="project" value="UniProtKB-EC"/>
</dbReference>
<dbReference type="InterPro" id="IPR002933">
    <property type="entry name" value="Peptidase_M20"/>
</dbReference>
<evidence type="ECO:0000259" key="12">
    <source>
        <dbReference type="Pfam" id="PF07687"/>
    </source>
</evidence>
<dbReference type="PROSITE" id="PS00759">
    <property type="entry name" value="ARGE_DAPE_CPG2_2"/>
    <property type="match status" value="1"/>
</dbReference>
<dbReference type="EC" id="3.5.1.18" evidence="5"/>
<evidence type="ECO:0000256" key="10">
    <source>
        <dbReference type="ARBA" id="ARBA00023285"/>
    </source>
</evidence>
<dbReference type="PANTHER" id="PTHR43808">
    <property type="entry name" value="ACETYLORNITHINE DEACETYLASE"/>
    <property type="match status" value="1"/>
</dbReference>
<evidence type="ECO:0000256" key="11">
    <source>
        <dbReference type="ARBA" id="ARBA00051301"/>
    </source>
</evidence>
<evidence type="ECO:0000256" key="8">
    <source>
        <dbReference type="ARBA" id="ARBA00022801"/>
    </source>
</evidence>
<feature type="domain" description="Peptidase M20 dimerisation" evidence="12">
    <location>
        <begin position="187"/>
        <end position="301"/>
    </location>
</feature>